<dbReference type="InterPro" id="IPR003583">
    <property type="entry name" value="Hlx-hairpin-Hlx_DNA-bd_motif"/>
</dbReference>
<dbReference type="Pfam" id="PF12836">
    <property type="entry name" value="HHH_3"/>
    <property type="match status" value="1"/>
</dbReference>
<dbReference type="GO" id="GO:0015628">
    <property type="term" value="P:protein secretion by the type II secretion system"/>
    <property type="evidence" value="ECO:0007669"/>
    <property type="project" value="TreeGrafter"/>
</dbReference>
<name>A0A4S4BKJ7_9BACL</name>
<dbReference type="InterPro" id="IPR051675">
    <property type="entry name" value="Endo/Exo/Phosphatase_dom_1"/>
</dbReference>
<evidence type="ECO:0000256" key="1">
    <source>
        <dbReference type="SAM" id="MobiDB-lite"/>
    </source>
</evidence>
<keyword evidence="4" id="KW-1185">Reference proteome</keyword>
<feature type="compositionally biased region" description="Low complexity" evidence="1">
    <location>
        <begin position="63"/>
        <end position="82"/>
    </location>
</feature>
<dbReference type="PANTHER" id="PTHR21180:SF32">
    <property type="entry name" value="ENDONUCLEASE_EXONUCLEASE_PHOSPHATASE FAMILY DOMAIN-CONTAINING PROTEIN 1"/>
    <property type="match status" value="1"/>
</dbReference>
<feature type="domain" description="Helix-hairpin-helix DNA-binding motif class 1" evidence="2">
    <location>
        <begin position="180"/>
        <end position="199"/>
    </location>
</feature>
<dbReference type="RefSeq" id="WP_136372216.1">
    <property type="nucleotide sequence ID" value="NZ_SSOB01000035.1"/>
</dbReference>
<organism evidence="3 4">
    <name type="scientific">Cohnella fermenti</name>
    <dbReference type="NCBI Taxonomy" id="2565925"/>
    <lineage>
        <taxon>Bacteria</taxon>
        <taxon>Bacillati</taxon>
        <taxon>Bacillota</taxon>
        <taxon>Bacilli</taxon>
        <taxon>Bacillales</taxon>
        <taxon>Paenibacillaceae</taxon>
        <taxon>Cohnella</taxon>
    </lineage>
</organism>
<dbReference type="OrthoDB" id="9790239at2"/>
<evidence type="ECO:0000313" key="3">
    <source>
        <dbReference type="EMBL" id="THF75025.1"/>
    </source>
</evidence>
<dbReference type="InterPro" id="IPR004509">
    <property type="entry name" value="Competence_ComEA_HhH"/>
</dbReference>
<dbReference type="NCBIfam" id="TIGR00426">
    <property type="entry name" value="competence protein ComEA helix-hairpin-helix repeat region"/>
    <property type="match status" value="1"/>
</dbReference>
<dbReference type="SUPFAM" id="SSF47781">
    <property type="entry name" value="RuvA domain 2-like"/>
    <property type="match status" value="1"/>
</dbReference>
<evidence type="ECO:0000259" key="2">
    <source>
        <dbReference type="SMART" id="SM00278"/>
    </source>
</evidence>
<comment type="caution">
    <text evidence="3">The sequence shown here is derived from an EMBL/GenBank/DDBJ whole genome shotgun (WGS) entry which is preliminary data.</text>
</comment>
<dbReference type="Gene3D" id="1.10.150.280">
    <property type="entry name" value="AF1531-like domain"/>
    <property type="match status" value="1"/>
</dbReference>
<dbReference type="GO" id="GO:0015627">
    <property type="term" value="C:type II protein secretion system complex"/>
    <property type="evidence" value="ECO:0007669"/>
    <property type="project" value="TreeGrafter"/>
</dbReference>
<dbReference type="Proteomes" id="UP000310636">
    <property type="component" value="Unassembled WGS sequence"/>
</dbReference>
<dbReference type="EMBL" id="SSOB01000035">
    <property type="protein sequence ID" value="THF75025.1"/>
    <property type="molecule type" value="Genomic_DNA"/>
</dbReference>
<reference evidence="3 4" key="1">
    <citation type="submission" date="2019-04" db="EMBL/GenBank/DDBJ databases">
        <title>Cohnella sp. nov. isolated from preserved vegetables.</title>
        <authorList>
            <person name="Lin S.-Y."/>
            <person name="Hung M.-H."/>
            <person name="Young C.-C."/>
        </authorList>
    </citation>
    <scope>NUCLEOTIDE SEQUENCE [LARGE SCALE GENOMIC DNA]</scope>
    <source>
        <strain evidence="3 4">CC-MHH1044</strain>
    </source>
</reference>
<feature type="domain" description="Helix-hairpin-helix DNA-binding motif class 1" evidence="2">
    <location>
        <begin position="150"/>
        <end position="169"/>
    </location>
</feature>
<evidence type="ECO:0000313" key="4">
    <source>
        <dbReference type="Proteomes" id="UP000310636"/>
    </source>
</evidence>
<dbReference type="InterPro" id="IPR010994">
    <property type="entry name" value="RuvA_2-like"/>
</dbReference>
<dbReference type="GO" id="GO:0003677">
    <property type="term" value="F:DNA binding"/>
    <property type="evidence" value="ECO:0007669"/>
    <property type="project" value="InterPro"/>
</dbReference>
<sequence>MNDNGSRSASGRRGLAAGATALAGVALLMWAFLQPANGAVPGWSPVNGQVAEALAGSASAEPTPQASAGTDAAAATPASDSGTSAVDAVSAAAAPSAGQAAAPLPGSPGAEANSGAASAGTAAAAPAAAPVAVPVAAPDNRLDLNSATAEQLDSLKGIGPSKAQAIVAYRAEHGAFRSVEELLKVNGIGEKLLAGLRDQVRV</sequence>
<dbReference type="PANTHER" id="PTHR21180">
    <property type="entry name" value="ENDONUCLEASE/EXONUCLEASE/PHOSPHATASE FAMILY DOMAIN-CONTAINING PROTEIN 1"/>
    <property type="match status" value="1"/>
</dbReference>
<proteinExistence type="predicted"/>
<dbReference type="AlphaFoldDB" id="A0A4S4BKJ7"/>
<gene>
    <name evidence="3" type="ORF">E6C55_23245</name>
</gene>
<protein>
    <submittedName>
        <fullName evidence="3">Helix-hairpin-helix domain-containing protein</fullName>
    </submittedName>
</protein>
<dbReference type="GO" id="GO:0006281">
    <property type="term" value="P:DNA repair"/>
    <property type="evidence" value="ECO:0007669"/>
    <property type="project" value="InterPro"/>
</dbReference>
<feature type="region of interest" description="Disordered" evidence="1">
    <location>
        <begin position="55"/>
        <end position="82"/>
    </location>
</feature>
<dbReference type="SMART" id="SM00278">
    <property type="entry name" value="HhH1"/>
    <property type="match status" value="2"/>
</dbReference>
<accession>A0A4S4BKJ7</accession>